<evidence type="ECO:0000313" key="4">
    <source>
        <dbReference type="Proteomes" id="UP000316621"/>
    </source>
</evidence>
<accession>A0A4Y7J0X8</accession>
<dbReference type="InterPro" id="IPR045042">
    <property type="entry name" value="YnaI-like"/>
</dbReference>
<dbReference type="EMBL" id="CM010717">
    <property type="protein sequence ID" value="RZC53591.1"/>
    <property type="molecule type" value="Genomic_DNA"/>
</dbReference>
<organism evidence="3 4">
    <name type="scientific">Papaver somniferum</name>
    <name type="common">Opium poppy</name>
    <dbReference type="NCBI Taxonomy" id="3469"/>
    <lineage>
        <taxon>Eukaryota</taxon>
        <taxon>Viridiplantae</taxon>
        <taxon>Streptophyta</taxon>
        <taxon>Embryophyta</taxon>
        <taxon>Tracheophyta</taxon>
        <taxon>Spermatophyta</taxon>
        <taxon>Magnoliopsida</taxon>
        <taxon>Ranunculales</taxon>
        <taxon>Papaveraceae</taxon>
        <taxon>Papaveroideae</taxon>
        <taxon>Papaver</taxon>
    </lineage>
</organism>
<dbReference type="PANTHER" id="PTHR43634">
    <property type="entry name" value="OW CONDUCTANCE MECHANOSENSITIVE CHANNEL"/>
    <property type="match status" value="1"/>
</dbReference>
<evidence type="ECO:0000313" key="3">
    <source>
        <dbReference type="EMBL" id="RZC53591.1"/>
    </source>
</evidence>
<keyword evidence="4" id="KW-1185">Reference proteome</keyword>
<dbReference type="PANTHER" id="PTHR43634:SF2">
    <property type="entry name" value="LOW CONDUCTANCE MECHANOSENSITIVE CHANNEL YNAI"/>
    <property type="match status" value="1"/>
</dbReference>
<comment type="subcellular location">
    <subcellularLocation>
        <location evidence="1">Membrane</location>
        <topology evidence="1">Multi-pass membrane protein</topology>
    </subcellularLocation>
</comment>
<name>A0A4Y7J0X8_PAPSO</name>
<comment type="similarity">
    <text evidence="2">Belongs to the MscS (TC 1.A.23) family.</text>
</comment>
<reference evidence="3 4" key="1">
    <citation type="journal article" date="2018" name="Science">
        <title>The opium poppy genome and morphinan production.</title>
        <authorList>
            <person name="Guo L."/>
            <person name="Winzer T."/>
            <person name="Yang X."/>
            <person name="Li Y."/>
            <person name="Ning Z."/>
            <person name="He Z."/>
            <person name="Teodor R."/>
            <person name="Lu Y."/>
            <person name="Bowser T.A."/>
            <person name="Graham I.A."/>
            <person name="Ye K."/>
        </authorList>
    </citation>
    <scope>NUCLEOTIDE SEQUENCE [LARGE SCALE GENOMIC DNA]</scope>
    <source>
        <strain evidence="4">cv. HN1</strain>
        <tissue evidence="3">Leaves</tissue>
    </source>
</reference>
<dbReference type="AlphaFoldDB" id="A0A4Y7J0X8"/>
<dbReference type="GO" id="GO:0016020">
    <property type="term" value="C:membrane"/>
    <property type="evidence" value="ECO:0007669"/>
    <property type="project" value="UniProtKB-SubCell"/>
</dbReference>
<dbReference type="Proteomes" id="UP000316621">
    <property type="component" value="Chromosome 3"/>
</dbReference>
<evidence type="ECO:0000256" key="2">
    <source>
        <dbReference type="ARBA" id="ARBA00008017"/>
    </source>
</evidence>
<protein>
    <submittedName>
        <fullName evidence="3">Uncharacterized protein</fullName>
    </submittedName>
</protein>
<dbReference type="OrthoDB" id="1888716at2759"/>
<sequence>MFASGNSIMQSLNRGTPHGVAISPLPNQRITVYSNLIRFSSSPFKLPSTRSLPLSRLKVCSSMKFIPNVAKQTSTSMITETSSLIPYKIGLLVKVIIAFGLLRVGLELIHKLLRWDFLDVNDLITTQFDGREIFGFVERKELFGITVKMNDGERVFISKRKSNGVITKFDHQVKNGELVNWRFTTELEVEMSRVERIKKEICKILEEDKDLEQEDSFVVEYHFDFPNRRVVLLVSSFTKTDTHEDYFAVRDALLLKLRKLIHTTS</sequence>
<dbReference type="Gramene" id="RZC53591">
    <property type="protein sequence ID" value="RZC53591"/>
    <property type="gene ID" value="C5167_012447"/>
</dbReference>
<gene>
    <name evidence="3" type="ORF">C5167_012447</name>
</gene>
<evidence type="ECO:0000256" key="1">
    <source>
        <dbReference type="ARBA" id="ARBA00004141"/>
    </source>
</evidence>
<proteinExistence type="inferred from homology"/>